<organism evidence="2">
    <name type="scientific">uncultured Rubellimicrobium sp</name>
    <dbReference type="NCBI Taxonomy" id="543078"/>
    <lineage>
        <taxon>Bacteria</taxon>
        <taxon>Pseudomonadati</taxon>
        <taxon>Pseudomonadota</taxon>
        <taxon>Alphaproteobacteria</taxon>
        <taxon>Rhodobacterales</taxon>
        <taxon>Roseobacteraceae</taxon>
        <taxon>Rubellimicrobium</taxon>
        <taxon>environmental samples</taxon>
    </lineage>
</organism>
<feature type="region of interest" description="Disordered" evidence="1">
    <location>
        <begin position="62"/>
        <end position="87"/>
    </location>
</feature>
<dbReference type="EMBL" id="CADCUU010000405">
    <property type="protein sequence ID" value="CAA9428682.1"/>
    <property type="molecule type" value="Genomic_DNA"/>
</dbReference>
<evidence type="ECO:0000256" key="1">
    <source>
        <dbReference type="SAM" id="MobiDB-lite"/>
    </source>
</evidence>
<gene>
    <name evidence="2" type="ORF">AVDCRST_MAG15-2919</name>
</gene>
<accession>A0A6J4PZ03</accession>
<protein>
    <submittedName>
        <fullName evidence="2">Uncharacterized protein</fullName>
    </submittedName>
</protein>
<sequence length="87" mass="9603">DHQHDPTTHVRALGGDPHSPRAPRRRLYEACGDGHLSVFRRCRPGRARHVLALHAGHLPQLASRRGRGRAEALGRGNSGPRARGREL</sequence>
<feature type="non-terminal residue" evidence="2">
    <location>
        <position position="87"/>
    </location>
</feature>
<feature type="non-terminal residue" evidence="2">
    <location>
        <position position="1"/>
    </location>
</feature>
<dbReference type="AlphaFoldDB" id="A0A6J4PZ03"/>
<evidence type="ECO:0000313" key="2">
    <source>
        <dbReference type="EMBL" id="CAA9428682.1"/>
    </source>
</evidence>
<reference evidence="2" key="1">
    <citation type="submission" date="2020-02" db="EMBL/GenBank/DDBJ databases">
        <authorList>
            <person name="Meier V. D."/>
        </authorList>
    </citation>
    <scope>NUCLEOTIDE SEQUENCE</scope>
    <source>
        <strain evidence="2">AVDCRST_MAG15</strain>
    </source>
</reference>
<proteinExistence type="predicted"/>
<feature type="region of interest" description="Disordered" evidence="1">
    <location>
        <begin position="1"/>
        <end position="23"/>
    </location>
</feature>
<name>A0A6J4PZ03_9RHOB</name>